<sequence>MNNISGLILAGWLMLSLAAPAQKKVRPTYQVQQVPNGKIYVITQTDPKYTFDSARYTIFIPDSMTSLNGVFIHQHGCTMEGTGAATAYDLQYQAFAKKWHLAVVGPDLYAANGNCHNWRNGESGSGAALIRTLEAMGKITGYRRLSTLPWLLWGHSGGGYWALSMLRTYPERILAVFGYSPAFDPAAYPPAAFKVPVMLRHAGPEGDACCWQTSIREFGKLRSGGGYAGIAYTPHQTHNYSYVRYMAIPFYEAILQQRLPQRPGGRYTAMRPVNPAKAWLADTVSYHLFPAEAFTGNPLNGAWLPDSVTAAKWKEYVTTGTVTDRTPPPAPYGLQLTGRQDGTMLLTWKADADVESGISHFNIYRNHSLVGRLPSTGTYQQFDTNGDNAYPLTVPKMEQVLTETANDVSTIAVSTVNLFGLESARITVSR</sequence>
<accession>A0ABS8PMU9</accession>
<reference evidence="2 3" key="1">
    <citation type="submission" date="2021-11" db="EMBL/GenBank/DDBJ databases">
        <title>Genomic of Niabella pedocola.</title>
        <authorList>
            <person name="Wu T."/>
        </authorList>
    </citation>
    <scope>NUCLEOTIDE SEQUENCE [LARGE SCALE GENOMIC DNA]</scope>
    <source>
        <strain evidence="2 3">JCM 31011</strain>
    </source>
</reference>
<dbReference type="InterPro" id="IPR013783">
    <property type="entry name" value="Ig-like_fold"/>
</dbReference>
<comment type="caution">
    <text evidence="2">The sequence shown here is derived from an EMBL/GenBank/DDBJ whole genome shotgun (WGS) entry which is preliminary data.</text>
</comment>
<dbReference type="SUPFAM" id="SSF49265">
    <property type="entry name" value="Fibronectin type III"/>
    <property type="match status" value="1"/>
</dbReference>
<proteinExistence type="predicted"/>
<gene>
    <name evidence="2" type="ORF">LQ567_06660</name>
</gene>
<protein>
    <recommendedName>
        <fullName evidence="4">Alpha/beta hydrolase</fullName>
    </recommendedName>
</protein>
<evidence type="ECO:0000313" key="2">
    <source>
        <dbReference type="EMBL" id="MCD2422437.1"/>
    </source>
</evidence>
<dbReference type="InterPro" id="IPR036116">
    <property type="entry name" value="FN3_sf"/>
</dbReference>
<dbReference type="Gene3D" id="3.40.50.1820">
    <property type="entry name" value="alpha/beta hydrolase"/>
    <property type="match status" value="1"/>
</dbReference>
<dbReference type="EMBL" id="JAJNEC010000004">
    <property type="protein sequence ID" value="MCD2422437.1"/>
    <property type="molecule type" value="Genomic_DNA"/>
</dbReference>
<dbReference type="Proteomes" id="UP001199816">
    <property type="component" value="Unassembled WGS sequence"/>
</dbReference>
<name>A0ABS8PMU9_9BACT</name>
<dbReference type="RefSeq" id="WP_231003431.1">
    <property type="nucleotide sequence ID" value="NZ_JAJNEC010000004.1"/>
</dbReference>
<dbReference type="Gene3D" id="2.60.40.10">
    <property type="entry name" value="Immunoglobulins"/>
    <property type="match status" value="1"/>
</dbReference>
<evidence type="ECO:0000313" key="3">
    <source>
        <dbReference type="Proteomes" id="UP001199816"/>
    </source>
</evidence>
<keyword evidence="1" id="KW-0732">Signal</keyword>
<feature type="signal peptide" evidence="1">
    <location>
        <begin position="1"/>
        <end position="21"/>
    </location>
</feature>
<dbReference type="InterPro" id="IPR029058">
    <property type="entry name" value="AB_hydrolase_fold"/>
</dbReference>
<keyword evidence="3" id="KW-1185">Reference proteome</keyword>
<evidence type="ECO:0000256" key="1">
    <source>
        <dbReference type="SAM" id="SignalP"/>
    </source>
</evidence>
<feature type="chain" id="PRO_5047488876" description="Alpha/beta hydrolase" evidence="1">
    <location>
        <begin position="22"/>
        <end position="430"/>
    </location>
</feature>
<organism evidence="2 3">
    <name type="scientific">Niabella pedocola</name>
    <dbReference type="NCBI Taxonomy" id="1752077"/>
    <lineage>
        <taxon>Bacteria</taxon>
        <taxon>Pseudomonadati</taxon>
        <taxon>Bacteroidota</taxon>
        <taxon>Chitinophagia</taxon>
        <taxon>Chitinophagales</taxon>
        <taxon>Chitinophagaceae</taxon>
        <taxon>Niabella</taxon>
    </lineage>
</organism>
<dbReference type="SUPFAM" id="SSF53474">
    <property type="entry name" value="alpha/beta-Hydrolases"/>
    <property type="match status" value="1"/>
</dbReference>
<evidence type="ECO:0008006" key="4">
    <source>
        <dbReference type="Google" id="ProtNLM"/>
    </source>
</evidence>